<feature type="compositionally biased region" description="Low complexity" evidence="1">
    <location>
        <begin position="36"/>
        <end position="45"/>
    </location>
</feature>
<dbReference type="RefSeq" id="XP_018067245.1">
    <property type="nucleotide sequence ID" value="XM_018205748.1"/>
</dbReference>
<feature type="compositionally biased region" description="Pro residues" evidence="1">
    <location>
        <begin position="100"/>
        <end position="110"/>
    </location>
</feature>
<feature type="region of interest" description="Disordered" evidence="1">
    <location>
        <begin position="36"/>
        <end position="57"/>
    </location>
</feature>
<dbReference type="GeneID" id="28815474"/>
<sequence length="166" mass="18350">MSKYTPTQPQSPNHNPFGAELRLYFTSLTALAAAPRNQNNRPATNDPASQHDIYISNPSRSQNLSTFSLPSNFLHQLHITSHHITSHHITSHHITSHPPSSNPLIPPPLTRTPKKNKPQNPISSSPHAAISSHIITLSLPPPRTPTHLPTYLTYIQTSVRQPSAIK</sequence>
<keyword evidence="3" id="KW-1185">Reference proteome</keyword>
<proteinExistence type="predicted"/>
<evidence type="ECO:0000313" key="3">
    <source>
        <dbReference type="Proteomes" id="UP000070700"/>
    </source>
</evidence>
<reference evidence="2 3" key="1">
    <citation type="submission" date="2015-10" db="EMBL/GenBank/DDBJ databases">
        <title>Full genome of DAOMC 229536 Phialocephala scopiformis, a fungal endophyte of spruce producing the potent anti-insectan compound rugulosin.</title>
        <authorList>
            <consortium name="DOE Joint Genome Institute"/>
            <person name="Walker A.K."/>
            <person name="Frasz S.L."/>
            <person name="Seifert K.A."/>
            <person name="Miller J.D."/>
            <person name="Mondo S.J."/>
            <person name="Labutti K."/>
            <person name="Lipzen A."/>
            <person name="Dockter R."/>
            <person name="Kennedy M."/>
            <person name="Grigoriev I.V."/>
            <person name="Spatafora J.W."/>
        </authorList>
    </citation>
    <scope>NUCLEOTIDE SEQUENCE [LARGE SCALE GENOMIC DNA]</scope>
    <source>
        <strain evidence="2 3">CBS 120377</strain>
    </source>
</reference>
<gene>
    <name evidence="2" type="ORF">LY89DRAFT_196433</name>
</gene>
<accession>A0A194WY81</accession>
<dbReference type="Proteomes" id="UP000070700">
    <property type="component" value="Unassembled WGS sequence"/>
</dbReference>
<dbReference type="InParanoid" id="A0A194WY81"/>
<dbReference type="AlphaFoldDB" id="A0A194WY81"/>
<dbReference type="EMBL" id="KQ947423">
    <property type="protein sequence ID" value="KUJ12890.1"/>
    <property type="molecule type" value="Genomic_DNA"/>
</dbReference>
<organism evidence="2 3">
    <name type="scientific">Mollisia scopiformis</name>
    <name type="common">Conifer needle endophyte fungus</name>
    <name type="synonym">Phialocephala scopiformis</name>
    <dbReference type="NCBI Taxonomy" id="149040"/>
    <lineage>
        <taxon>Eukaryota</taxon>
        <taxon>Fungi</taxon>
        <taxon>Dikarya</taxon>
        <taxon>Ascomycota</taxon>
        <taxon>Pezizomycotina</taxon>
        <taxon>Leotiomycetes</taxon>
        <taxon>Helotiales</taxon>
        <taxon>Mollisiaceae</taxon>
        <taxon>Mollisia</taxon>
    </lineage>
</organism>
<dbReference type="KEGG" id="psco:LY89DRAFT_196433"/>
<evidence type="ECO:0000313" key="2">
    <source>
        <dbReference type="EMBL" id="KUJ12890.1"/>
    </source>
</evidence>
<evidence type="ECO:0000256" key="1">
    <source>
        <dbReference type="SAM" id="MobiDB-lite"/>
    </source>
</evidence>
<protein>
    <submittedName>
        <fullName evidence="2">Uncharacterized protein</fullName>
    </submittedName>
</protein>
<feature type="region of interest" description="Disordered" evidence="1">
    <location>
        <begin position="85"/>
        <end position="127"/>
    </location>
</feature>
<feature type="compositionally biased region" description="Basic residues" evidence="1">
    <location>
        <begin position="85"/>
        <end position="95"/>
    </location>
</feature>
<name>A0A194WY81_MOLSC</name>